<dbReference type="InterPro" id="IPR043128">
    <property type="entry name" value="Rev_trsase/Diguanyl_cyclase"/>
</dbReference>
<sequence>MKLNKRSRLKKPCPSSLSEQIFASATQQMLQIRKKIPRKQNFGANHEGKYESKKGKRSEQAEQVWFGTVIRMIRGYTSRKRPREQAEQWLDNEISFPSTPGCQLIDSPIILEALIEEFMVQRIYVDGGSSFEFMYEHCFRNLRAKTRVKLKESKTPLVGFSGESPYNVILGRIGLRSLGAVASTIHSMIKFPTTNGIEIVTTKKETLHECWRMEEAQGPTRKEWVIFLTPYSEGTVSMGREESQGKTNKEGDPEGTTQLPPSPPRKDTKTYEKIKGDDGHPEGPLENKPLEKVVIHDDYLDQTITLGGNLLAEFRSGIIKILQKHADAFAWTLIDMTEIPRSIAEHELKTYPHIEPRVQRKWSIALDRRKVVKEEVTEWLKAGIVRRYKCFLEAYKGYYQIQMTKKDEEKTTFLTNEGVFCYTKMPFGLKNAGATYQRLVDTIFDGQMVRNFEAYVNDMIIKNKPISQILNNREATGRLDKWGIKLEAYGIKYAPRSAIKGQVLTDFLADKMAEDSPTQIKASGLNDTLAKGKSVEEHEAPKAKPPKKLGIEADLWKLHTDGASNERESRAGLILIDSEGVEHSYALRLNFVNSNNDAEYEALLAEVNAIDKEATRTWMTPIKEYIEHGILPEDAAKALTI</sequence>
<dbReference type="InterPro" id="IPR043502">
    <property type="entry name" value="DNA/RNA_pol_sf"/>
</dbReference>
<gene>
    <name evidence="3" type="ORF">Tci_061496</name>
</gene>
<proteinExistence type="predicted"/>
<dbReference type="Gene3D" id="3.30.70.270">
    <property type="match status" value="1"/>
</dbReference>
<protein>
    <recommendedName>
        <fullName evidence="2">Reverse transcriptase domain-containing protein</fullName>
    </recommendedName>
</protein>
<evidence type="ECO:0000313" key="3">
    <source>
        <dbReference type="EMBL" id="GEU89518.1"/>
    </source>
</evidence>
<dbReference type="Pfam" id="PF00078">
    <property type="entry name" value="RVT_1"/>
    <property type="match status" value="1"/>
</dbReference>
<feature type="domain" description="Reverse transcriptase" evidence="2">
    <location>
        <begin position="387"/>
        <end position="486"/>
    </location>
</feature>
<dbReference type="Gene3D" id="3.10.10.10">
    <property type="entry name" value="HIV Type 1 Reverse Transcriptase, subunit A, domain 1"/>
    <property type="match status" value="1"/>
</dbReference>
<feature type="region of interest" description="Disordered" evidence="1">
    <location>
        <begin position="236"/>
        <end position="287"/>
    </location>
</feature>
<dbReference type="PANTHER" id="PTHR48475:SF1">
    <property type="entry name" value="RNASE H TYPE-1 DOMAIN-CONTAINING PROTEIN"/>
    <property type="match status" value="1"/>
</dbReference>
<dbReference type="SUPFAM" id="SSF56672">
    <property type="entry name" value="DNA/RNA polymerases"/>
    <property type="match status" value="1"/>
</dbReference>
<feature type="compositionally biased region" description="Basic and acidic residues" evidence="1">
    <location>
        <begin position="239"/>
        <end position="252"/>
    </location>
</feature>
<reference evidence="3" key="1">
    <citation type="journal article" date="2019" name="Sci. Rep.">
        <title>Draft genome of Tanacetum cinerariifolium, the natural source of mosquito coil.</title>
        <authorList>
            <person name="Yamashiro T."/>
            <person name="Shiraishi A."/>
            <person name="Satake H."/>
            <person name="Nakayama K."/>
        </authorList>
    </citation>
    <scope>NUCLEOTIDE SEQUENCE</scope>
</reference>
<dbReference type="GO" id="GO:0003676">
    <property type="term" value="F:nucleic acid binding"/>
    <property type="evidence" value="ECO:0007669"/>
    <property type="project" value="InterPro"/>
</dbReference>
<accession>A0A6L2NT72</accession>
<feature type="region of interest" description="Disordered" evidence="1">
    <location>
        <begin position="519"/>
        <end position="545"/>
    </location>
</feature>
<dbReference type="EMBL" id="BKCJ010009981">
    <property type="protein sequence ID" value="GEU89518.1"/>
    <property type="molecule type" value="Genomic_DNA"/>
</dbReference>
<dbReference type="InterPro" id="IPR036397">
    <property type="entry name" value="RNaseH_sf"/>
</dbReference>
<dbReference type="AlphaFoldDB" id="A0A6L2NT72"/>
<organism evidence="3">
    <name type="scientific">Tanacetum cinerariifolium</name>
    <name type="common">Dalmatian daisy</name>
    <name type="synonym">Chrysanthemum cinerariifolium</name>
    <dbReference type="NCBI Taxonomy" id="118510"/>
    <lineage>
        <taxon>Eukaryota</taxon>
        <taxon>Viridiplantae</taxon>
        <taxon>Streptophyta</taxon>
        <taxon>Embryophyta</taxon>
        <taxon>Tracheophyta</taxon>
        <taxon>Spermatophyta</taxon>
        <taxon>Magnoliopsida</taxon>
        <taxon>eudicotyledons</taxon>
        <taxon>Gunneridae</taxon>
        <taxon>Pentapetalae</taxon>
        <taxon>asterids</taxon>
        <taxon>campanulids</taxon>
        <taxon>Asterales</taxon>
        <taxon>Asteraceae</taxon>
        <taxon>Asteroideae</taxon>
        <taxon>Anthemideae</taxon>
        <taxon>Anthemidinae</taxon>
        <taxon>Tanacetum</taxon>
    </lineage>
</organism>
<feature type="compositionally biased region" description="Basic and acidic residues" evidence="1">
    <location>
        <begin position="533"/>
        <end position="542"/>
    </location>
</feature>
<evidence type="ECO:0000259" key="2">
    <source>
        <dbReference type="Pfam" id="PF00078"/>
    </source>
</evidence>
<feature type="compositionally biased region" description="Basic and acidic residues" evidence="1">
    <location>
        <begin position="264"/>
        <end position="287"/>
    </location>
</feature>
<evidence type="ECO:0000256" key="1">
    <source>
        <dbReference type="SAM" id="MobiDB-lite"/>
    </source>
</evidence>
<feature type="compositionally biased region" description="Basic and acidic residues" evidence="1">
    <location>
        <begin position="46"/>
        <end position="56"/>
    </location>
</feature>
<name>A0A6L2NT72_TANCI</name>
<dbReference type="Gene3D" id="3.30.420.10">
    <property type="entry name" value="Ribonuclease H-like superfamily/Ribonuclease H"/>
    <property type="match status" value="1"/>
</dbReference>
<feature type="region of interest" description="Disordered" evidence="1">
    <location>
        <begin position="36"/>
        <end position="56"/>
    </location>
</feature>
<dbReference type="InterPro" id="IPR000477">
    <property type="entry name" value="RT_dom"/>
</dbReference>
<dbReference type="CDD" id="cd01647">
    <property type="entry name" value="RT_LTR"/>
    <property type="match status" value="1"/>
</dbReference>
<dbReference type="PANTHER" id="PTHR48475">
    <property type="entry name" value="RIBONUCLEASE H"/>
    <property type="match status" value="1"/>
</dbReference>
<comment type="caution">
    <text evidence="3">The sequence shown here is derived from an EMBL/GenBank/DDBJ whole genome shotgun (WGS) entry which is preliminary data.</text>
</comment>